<evidence type="ECO:0000313" key="2">
    <source>
        <dbReference type="EMBL" id="KAK3751227.1"/>
    </source>
</evidence>
<accession>A0AAE0YNZ5</accession>
<keyword evidence="3" id="KW-1185">Reference proteome</keyword>
<feature type="region of interest" description="Disordered" evidence="1">
    <location>
        <begin position="1"/>
        <end position="25"/>
    </location>
</feature>
<dbReference type="AlphaFoldDB" id="A0AAE0YNZ5"/>
<comment type="caution">
    <text evidence="2">The sequence shown here is derived from an EMBL/GenBank/DDBJ whole genome shotgun (WGS) entry which is preliminary data.</text>
</comment>
<evidence type="ECO:0000256" key="1">
    <source>
        <dbReference type="SAM" id="MobiDB-lite"/>
    </source>
</evidence>
<gene>
    <name evidence="2" type="ORF">RRG08_023984</name>
</gene>
<dbReference type="EMBL" id="JAWDGP010005834">
    <property type="protein sequence ID" value="KAK3751227.1"/>
    <property type="molecule type" value="Genomic_DNA"/>
</dbReference>
<dbReference type="Proteomes" id="UP001283361">
    <property type="component" value="Unassembled WGS sequence"/>
</dbReference>
<proteinExistence type="predicted"/>
<evidence type="ECO:0000313" key="3">
    <source>
        <dbReference type="Proteomes" id="UP001283361"/>
    </source>
</evidence>
<organism evidence="2 3">
    <name type="scientific">Elysia crispata</name>
    <name type="common">lettuce slug</name>
    <dbReference type="NCBI Taxonomy" id="231223"/>
    <lineage>
        <taxon>Eukaryota</taxon>
        <taxon>Metazoa</taxon>
        <taxon>Spiralia</taxon>
        <taxon>Lophotrochozoa</taxon>
        <taxon>Mollusca</taxon>
        <taxon>Gastropoda</taxon>
        <taxon>Heterobranchia</taxon>
        <taxon>Euthyneura</taxon>
        <taxon>Panpulmonata</taxon>
        <taxon>Sacoglossa</taxon>
        <taxon>Placobranchoidea</taxon>
        <taxon>Plakobranchidae</taxon>
        <taxon>Elysia</taxon>
    </lineage>
</organism>
<reference evidence="2" key="1">
    <citation type="journal article" date="2023" name="G3 (Bethesda)">
        <title>A reference genome for the long-term kleptoplast-retaining sea slug Elysia crispata morphotype clarki.</title>
        <authorList>
            <person name="Eastman K.E."/>
            <person name="Pendleton A.L."/>
            <person name="Shaikh M.A."/>
            <person name="Suttiyut T."/>
            <person name="Ogas R."/>
            <person name="Tomko P."/>
            <person name="Gavelis G."/>
            <person name="Widhalm J.R."/>
            <person name="Wisecaver J.H."/>
        </authorList>
    </citation>
    <scope>NUCLEOTIDE SEQUENCE</scope>
    <source>
        <strain evidence="2">ECLA1</strain>
    </source>
</reference>
<feature type="compositionally biased region" description="Polar residues" evidence="1">
    <location>
        <begin position="1"/>
        <end position="12"/>
    </location>
</feature>
<sequence>MKICGQQWTPSVPLTKGDNGGLGARARNRELPRLMVTRRDLLCGSADLFQSGHYTALPADLGIGVENSLFRFSCLSGPCRGLSPQHKTGMET</sequence>
<name>A0AAE0YNZ5_9GAST</name>
<protein>
    <submittedName>
        <fullName evidence="2">Uncharacterized protein</fullName>
    </submittedName>
</protein>